<organism evidence="4 5">
    <name type="scientific">Galerina marginata (strain CBS 339.88)</name>
    <dbReference type="NCBI Taxonomy" id="685588"/>
    <lineage>
        <taxon>Eukaryota</taxon>
        <taxon>Fungi</taxon>
        <taxon>Dikarya</taxon>
        <taxon>Basidiomycota</taxon>
        <taxon>Agaricomycotina</taxon>
        <taxon>Agaricomycetes</taxon>
        <taxon>Agaricomycetidae</taxon>
        <taxon>Agaricales</taxon>
        <taxon>Agaricineae</taxon>
        <taxon>Strophariaceae</taxon>
        <taxon>Galerina</taxon>
    </lineage>
</organism>
<keyword evidence="5" id="KW-1185">Reference proteome</keyword>
<dbReference type="STRING" id="685588.A0A067TCJ8"/>
<evidence type="ECO:0000313" key="5">
    <source>
        <dbReference type="Proteomes" id="UP000027222"/>
    </source>
</evidence>
<feature type="coiled-coil region" evidence="1">
    <location>
        <begin position="317"/>
        <end position="351"/>
    </location>
</feature>
<keyword evidence="3" id="KW-0812">Transmembrane</keyword>
<proteinExistence type="predicted"/>
<sequence length="472" mass="53057">MSQYLIPPDTFPEVAGRDETNLDAGESSVDEEEWEDEEDLTSTLQQTSSGGSTRTTPLRRRKAANKFHASRKLASPKTFDQSPLTREAAVNETLKGAIFTGRYAFDVFDRAIHLLRIPLSFLLFLWLLVFIIGRFSNTLRTVAAPLCIFPGTSKWSVCRPLDINASAMTTNRKSQWADYPKLMDIQNQSLKKLMVNSVGGSALSLEIKKTEMATADLVTLVRYSNLKSKDSLLLFLTRFIHDAKRAGRGLQKLGSKVGGAVDNIMTMNDYALHSIESARASSKSLASLLPWNPNRQKLNEVITKTFEDTMDAFSNNIARLIIEAEISLHDLNKLEEQLNSLHDIITREESSLTFEQSELLAQLWTILGGNKKDVRNFENNLALLKGLGTYRRQARRHVVVALEILRGMSDDMEDLRQRVAAPNLIGSSVPVEVHMKSIKMGLERLIEGRFKAMKLDEDAMKRVFHPESDNDV</sequence>
<evidence type="ECO:0000256" key="3">
    <source>
        <dbReference type="SAM" id="Phobius"/>
    </source>
</evidence>
<accession>A0A067TCJ8</accession>
<reference evidence="5" key="1">
    <citation type="journal article" date="2014" name="Proc. Natl. Acad. Sci. U.S.A.">
        <title>Extensive sampling of basidiomycete genomes demonstrates inadequacy of the white-rot/brown-rot paradigm for wood decay fungi.</title>
        <authorList>
            <person name="Riley R."/>
            <person name="Salamov A.A."/>
            <person name="Brown D.W."/>
            <person name="Nagy L.G."/>
            <person name="Floudas D."/>
            <person name="Held B.W."/>
            <person name="Levasseur A."/>
            <person name="Lombard V."/>
            <person name="Morin E."/>
            <person name="Otillar R."/>
            <person name="Lindquist E.A."/>
            <person name="Sun H."/>
            <person name="LaButti K.M."/>
            <person name="Schmutz J."/>
            <person name="Jabbour D."/>
            <person name="Luo H."/>
            <person name="Baker S.E."/>
            <person name="Pisabarro A.G."/>
            <person name="Walton J.D."/>
            <person name="Blanchette R.A."/>
            <person name="Henrissat B."/>
            <person name="Martin F."/>
            <person name="Cullen D."/>
            <person name="Hibbett D.S."/>
            <person name="Grigoriev I.V."/>
        </authorList>
    </citation>
    <scope>NUCLEOTIDE SEQUENCE [LARGE SCALE GENOMIC DNA]</scope>
    <source>
        <strain evidence="5">CBS 339.88</strain>
    </source>
</reference>
<feature type="region of interest" description="Disordered" evidence="2">
    <location>
        <begin position="1"/>
        <end position="60"/>
    </location>
</feature>
<dbReference type="HOGENOM" id="CLU_026455_1_0_1"/>
<dbReference type="Proteomes" id="UP000027222">
    <property type="component" value="Unassembled WGS sequence"/>
</dbReference>
<keyword evidence="3" id="KW-0472">Membrane</keyword>
<feature type="compositionally biased region" description="Acidic residues" evidence="2">
    <location>
        <begin position="28"/>
        <end position="40"/>
    </location>
</feature>
<evidence type="ECO:0000256" key="1">
    <source>
        <dbReference type="SAM" id="Coils"/>
    </source>
</evidence>
<name>A0A067TCJ8_GALM3</name>
<dbReference type="AlphaFoldDB" id="A0A067TCJ8"/>
<dbReference type="EMBL" id="KL142371">
    <property type="protein sequence ID" value="KDR80925.1"/>
    <property type="molecule type" value="Genomic_DNA"/>
</dbReference>
<feature type="compositionally biased region" description="Low complexity" evidence="2">
    <location>
        <begin position="41"/>
        <end position="56"/>
    </location>
</feature>
<keyword evidence="3" id="KW-1133">Transmembrane helix</keyword>
<evidence type="ECO:0000313" key="4">
    <source>
        <dbReference type="EMBL" id="KDR80925.1"/>
    </source>
</evidence>
<dbReference type="OrthoDB" id="4179406at2759"/>
<feature type="transmembrane region" description="Helical" evidence="3">
    <location>
        <begin position="114"/>
        <end position="133"/>
    </location>
</feature>
<gene>
    <name evidence="4" type="ORF">GALMADRAFT_91615</name>
</gene>
<protein>
    <submittedName>
        <fullName evidence="4">Uncharacterized protein</fullName>
    </submittedName>
</protein>
<keyword evidence="1" id="KW-0175">Coiled coil</keyword>
<evidence type="ECO:0000256" key="2">
    <source>
        <dbReference type="SAM" id="MobiDB-lite"/>
    </source>
</evidence>